<dbReference type="AlphaFoldDB" id="A0A0L6UNK4"/>
<feature type="domain" description="CCHC-type" evidence="3">
    <location>
        <begin position="191"/>
        <end position="205"/>
    </location>
</feature>
<keyword evidence="2" id="KW-0863">Zinc-finger</keyword>
<keyword evidence="2" id="KW-0479">Metal-binding</keyword>
<dbReference type="InterPro" id="IPR001878">
    <property type="entry name" value="Znf_CCHC"/>
</dbReference>
<dbReference type="VEuPathDB" id="FungiDB:VP01_5048g1"/>
<name>A0A0L6UNK4_9BASI</name>
<dbReference type="EMBL" id="LAVV01010218">
    <property type="protein sequence ID" value="KNZ49390.1"/>
    <property type="molecule type" value="Genomic_DNA"/>
</dbReference>
<gene>
    <name evidence="4" type="ORF">VP01_5048g1</name>
</gene>
<dbReference type="PROSITE" id="PS50158">
    <property type="entry name" value="ZF_CCHC"/>
    <property type="match status" value="1"/>
</dbReference>
<organism evidence="4 5">
    <name type="scientific">Puccinia sorghi</name>
    <dbReference type="NCBI Taxonomy" id="27349"/>
    <lineage>
        <taxon>Eukaryota</taxon>
        <taxon>Fungi</taxon>
        <taxon>Dikarya</taxon>
        <taxon>Basidiomycota</taxon>
        <taxon>Pucciniomycotina</taxon>
        <taxon>Pucciniomycetes</taxon>
        <taxon>Pucciniales</taxon>
        <taxon>Pucciniaceae</taxon>
        <taxon>Puccinia</taxon>
    </lineage>
</organism>
<dbReference type="GO" id="GO:0006397">
    <property type="term" value="P:mRNA processing"/>
    <property type="evidence" value="ECO:0007669"/>
    <property type="project" value="UniProtKB-KW"/>
</dbReference>
<sequence>MMRAKLYGLGLMTLIKQEETVNISGEDAAADLDIAGKTPKIYVLLMKHLDKEHIAVVNSELGPEKEGNGVAVWDLFRKKYAGSKAHHQMISLGEFINIEFKETQDFVKNICNRISKIRTTGLDVKEQVLALLILKKLPKEFESLVRIIITDNSNLKIEEVIGKIERDHIKFKVKKLENVEMVGQGQRRTIKCYNCGLEGHSAKIC</sequence>
<keyword evidence="1" id="KW-0507">mRNA processing</keyword>
<dbReference type="Pfam" id="PF14223">
    <property type="entry name" value="Retrotran_gag_2"/>
    <property type="match status" value="1"/>
</dbReference>
<evidence type="ECO:0000256" key="1">
    <source>
        <dbReference type="ARBA" id="ARBA00022664"/>
    </source>
</evidence>
<dbReference type="Proteomes" id="UP000037035">
    <property type="component" value="Unassembled WGS sequence"/>
</dbReference>
<evidence type="ECO:0000256" key="2">
    <source>
        <dbReference type="PROSITE-ProRule" id="PRU00047"/>
    </source>
</evidence>
<protein>
    <recommendedName>
        <fullName evidence="3">CCHC-type domain-containing protein</fullName>
    </recommendedName>
</protein>
<dbReference type="InterPro" id="IPR036875">
    <property type="entry name" value="Znf_CCHC_sf"/>
</dbReference>
<dbReference type="OrthoDB" id="2506316at2759"/>
<keyword evidence="2" id="KW-0862">Zinc</keyword>
<keyword evidence="5" id="KW-1185">Reference proteome</keyword>
<dbReference type="Pfam" id="PF00098">
    <property type="entry name" value="zf-CCHC"/>
    <property type="match status" value="1"/>
</dbReference>
<proteinExistence type="predicted"/>
<reference evidence="4 5" key="1">
    <citation type="submission" date="2015-08" db="EMBL/GenBank/DDBJ databases">
        <title>Next Generation Sequencing and Analysis of the Genome of Puccinia sorghi L Schw, the Causal Agent of Maize Common Rust.</title>
        <authorList>
            <person name="Rochi L."/>
            <person name="Burguener G."/>
            <person name="Darino M."/>
            <person name="Turjanski A."/>
            <person name="Kreff E."/>
            <person name="Dieguez M.J."/>
            <person name="Sacco F."/>
        </authorList>
    </citation>
    <scope>NUCLEOTIDE SEQUENCE [LARGE SCALE GENOMIC DNA]</scope>
    <source>
        <strain evidence="4 5">RO10H11247</strain>
    </source>
</reference>
<dbReference type="GO" id="GO:0003676">
    <property type="term" value="F:nucleic acid binding"/>
    <property type="evidence" value="ECO:0007669"/>
    <property type="project" value="InterPro"/>
</dbReference>
<evidence type="ECO:0000259" key="3">
    <source>
        <dbReference type="PROSITE" id="PS50158"/>
    </source>
</evidence>
<evidence type="ECO:0000313" key="5">
    <source>
        <dbReference type="Proteomes" id="UP000037035"/>
    </source>
</evidence>
<evidence type="ECO:0000313" key="4">
    <source>
        <dbReference type="EMBL" id="KNZ49390.1"/>
    </source>
</evidence>
<dbReference type="SUPFAM" id="SSF57756">
    <property type="entry name" value="Retrovirus zinc finger-like domains"/>
    <property type="match status" value="1"/>
</dbReference>
<comment type="caution">
    <text evidence="4">The sequence shown here is derived from an EMBL/GenBank/DDBJ whole genome shotgun (WGS) entry which is preliminary data.</text>
</comment>
<accession>A0A0L6UNK4</accession>
<dbReference type="GO" id="GO:0008270">
    <property type="term" value="F:zinc ion binding"/>
    <property type="evidence" value="ECO:0007669"/>
    <property type="project" value="UniProtKB-KW"/>
</dbReference>